<dbReference type="RefSeq" id="WP_158189531.1">
    <property type="nucleotide sequence ID" value="NZ_CP046902.1"/>
</dbReference>
<dbReference type="SUPFAM" id="SSF53850">
    <property type="entry name" value="Periplasmic binding protein-like II"/>
    <property type="match status" value="1"/>
</dbReference>
<keyword evidence="1" id="KW-0732">Signal</keyword>
<evidence type="ECO:0000256" key="1">
    <source>
        <dbReference type="SAM" id="SignalP"/>
    </source>
</evidence>
<sequence>MQRLVLVLTLALVPLVCGAQQQKVEVWTYHLSPPFILDDARGLSHAFVELLNDDPANGERFHFELVELPRKRVDVRLARKRPGVLLWATPRFFTTAQAAHGKWSQPLLIDQQDFVSLPDAPVEYEGPRSLHGLVLGGVLGHRYAALEEDIARGAITRQDVQTDLQNLQKLLSGRIDTLLIPRSTLLYYRKDDPLSDLYVSDTPLYQFARHLLVNGPLGAPVMDYLDGFLNGLQSNPRWQILLFQYGLKPIASEP</sequence>
<accession>A0A6I6LUT7</accession>
<feature type="chain" id="PRO_5026168221" evidence="1">
    <location>
        <begin position="20"/>
        <end position="254"/>
    </location>
</feature>
<dbReference type="EMBL" id="CP046902">
    <property type="protein sequence ID" value="QGZ32096.1"/>
    <property type="molecule type" value="Genomic_DNA"/>
</dbReference>
<gene>
    <name evidence="2" type="ORF">GQA94_19355</name>
</gene>
<organism evidence="2 3">
    <name type="scientific">Stutzerimonas stutzeri</name>
    <name type="common">Pseudomonas stutzeri</name>
    <dbReference type="NCBI Taxonomy" id="316"/>
    <lineage>
        <taxon>Bacteria</taxon>
        <taxon>Pseudomonadati</taxon>
        <taxon>Pseudomonadota</taxon>
        <taxon>Gammaproteobacteria</taxon>
        <taxon>Pseudomonadales</taxon>
        <taxon>Pseudomonadaceae</taxon>
        <taxon>Stutzerimonas</taxon>
    </lineage>
</organism>
<evidence type="ECO:0000313" key="2">
    <source>
        <dbReference type="EMBL" id="QGZ32096.1"/>
    </source>
</evidence>
<name>A0A6I6LUT7_STUST</name>
<reference evidence="2 3" key="1">
    <citation type="submission" date="2019-12" db="EMBL/GenBank/DDBJ databases">
        <title>Complete genome sequence of Pseudomonas stutzeri.</title>
        <authorList>
            <person name="Lim S.R."/>
            <person name="Kim J.H."/>
        </authorList>
    </citation>
    <scope>NUCLEOTIDE SEQUENCE [LARGE SCALE GENOMIC DNA]</scope>
    <source>
        <strain evidence="2 3">PM101005</strain>
    </source>
</reference>
<dbReference type="AlphaFoldDB" id="A0A6I6LUT7"/>
<dbReference type="Proteomes" id="UP000438983">
    <property type="component" value="Chromosome"/>
</dbReference>
<feature type="signal peptide" evidence="1">
    <location>
        <begin position="1"/>
        <end position="19"/>
    </location>
</feature>
<dbReference type="OrthoDB" id="8585936at2"/>
<evidence type="ECO:0000313" key="3">
    <source>
        <dbReference type="Proteomes" id="UP000438983"/>
    </source>
</evidence>
<protein>
    <submittedName>
        <fullName evidence="2">Transporter substrate-binding domain-containing protein</fullName>
    </submittedName>
</protein>
<dbReference type="Gene3D" id="3.40.190.10">
    <property type="entry name" value="Periplasmic binding protein-like II"/>
    <property type="match status" value="2"/>
</dbReference>
<proteinExistence type="predicted"/>